<protein>
    <submittedName>
        <fullName evidence="1">Uncharacterized protein</fullName>
    </submittedName>
</protein>
<gene>
    <name evidence="1" type="ORF">L3X38_032539</name>
</gene>
<dbReference type="EMBL" id="JAJFAZ020000006">
    <property type="protein sequence ID" value="KAI5323467.1"/>
    <property type="molecule type" value="Genomic_DNA"/>
</dbReference>
<dbReference type="AlphaFoldDB" id="A0AAD4YV14"/>
<reference evidence="1 2" key="1">
    <citation type="journal article" date="2022" name="G3 (Bethesda)">
        <title>Whole-genome sequence and methylome profiling of the almond [Prunus dulcis (Mill.) D.A. Webb] cultivar 'Nonpareil'.</title>
        <authorList>
            <person name="D'Amico-Willman K.M."/>
            <person name="Ouma W.Z."/>
            <person name="Meulia T."/>
            <person name="Sideli G.M."/>
            <person name="Gradziel T.M."/>
            <person name="Fresnedo-Ramirez J."/>
        </authorList>
    </citation>
    <scope>NUCLEOTIDE SEQUENCE [LARGE SCALE GENOMIC DNA]</scope>
    <source>
        <strain evidence="1">Clone GOH B32 T37-40</strain>
    </source>
</reference>
<proteinExistence type="predicted"/>
<sequence length="94" mass="10472">MYISFSSYFLLFCSNGQLGEARLVVVEQVRPGGPAAAYSHRSRLEHAGPHVLRATSIERRKVDVQSSRNYATALRGMDVSPLRKKPRLPSAEKT</sequence>
<evidence type="ECO:0000313" key="1">
    <source>
        <dbReference type="EMBL" id="KAI5323467.1"/>
    </source>
</evidence>
<evidence type="ECO:0000313" key="2">
    <source>
        <dbReference type="Proteomes" id="UP001054821"/>
    </source>
</evidence>
<comment type="caution">
    <text evidence="1">The sequence shown here is derived from an EMBL/GenBank/DDBJ whole genome shotgun (WGS) entry which is preliminary data.</text>
</comment>
<name>A0AAD4YV14_PRUDU</name>
<accession>A0AAD4YV14</accession>
<dbReference type="Proteomes" id="UP001054821">
    <property type="component" value="Chromosome 6"/>
</dbReference>
<organism evidence="1 2">
    <name type="scientific">Prunus dulcis</name>
    <name type="common">Almond</name>
    <name type="synonym">Amygdalus dulcis</name>
    <dbReference type="NCBI Taxonomy" id="3755"/>
    <lineage>
        <taxon>Eukaryota</taxon>
        <taxon>Viridiplantae</taxon>
        <taxon>Streptophyta</taxon>
        <taxon>Embryophyta</taxon>
        <taxon>Tracheophyta</taxon>
        <taxon>Spermatophyta</taxon>
        <taxon>Magnoliopsida</taxon>
        <taxon>eudicotyledons</taxon>
        <taxon>Gunneridae</taxon>
        <taxon>Pentapetalae</taxon>
        <taxon>rosids</taxon>
        <taxon>fabids</taxon>
        <taxon>Rosales</taxon>
        <taxon>Rosaceae</taxon>
        <taxon>Amygdaloideae</taxon>
        <taxon>Amygdaleae</taxon>
        <taxon>Prunus</taxon>
    </lineage>
</organism>
<keyword evidence="2" id="KW-1185">Reference proteome</keyword>